<organism evidence="2 3">
    <name type="scientific">Morus notabilis</name>
    <dbReference type="NCBI Taxonomy" id="981085"/>
    <lineage>
        <taxon>Eukaryota</taxon>
        <taxon>Viridiplantae</taxon>
        <taxon>Streptophyta</taxon>
        <taxon>Embryophyta</taxon>
        <taxon>Tracheophyta</taxon>
        <taxon>Spermatophyta</taxon>
        <taxon>Magnoliopsida</taxon>
        <taxon>eudicotyledons</taxon>
        <taxon>Gunneridae</taxon>
        <taxon>Pentapetalae</taxon>
        <taxon>rosids</taxon>
        <taxon>fabids</taxon>
        <taxon>Rosales</taxon>
        <taxon>Moraceae</taxon>
        <taxon>Moreae</taxon>
        <taxon>Morus</taxon>
    </lineage>
</organism>
<dbReference type="EMBL" id="KE346069">
    <property type="protein sequence ID" value="EXC25433.1"/>
    <property type="molecule type" value="Genomic_DNA"/>
</dbReference>
<dbReference type="PANTHER" id="PTHR36374:SF1">
    <property type="entry name" value="OS01G0969000 PROTEIN"/>
    <property type="match status" value="1"/>
</dbReference>
<dbReference type="AlphaFoldDB" id="W9SF25"/>
<sequence>MSESSEIVTKETDPKEPRNVFALFAKFKLPLPFLKPKDGPVAEDGPREPVVSDGGTESRKVDFVRIPKAQVAVPPPVAVENEEANKTSNPIILWQVCIFPRRSNFLDNIGDLWLVDNAGLELTDNKVQERLKKWAEDEAQEGGAHGDAEAQEGRAQGKTTGFKGRFEKRGNIRAKSSKGILEEGFGVECGARARRTPGWLDGFELKGKR</sequence>
<dbReference type="Proteomes" id="UP000030645">
    <property type="component" value="Unassembled WGS sequence"/>
</dbReference>
<gene>
    <name evidence="2" type="ORF">L484_016816</name>
</gene>
<evidence type="ECO:0000313" key="3">
    <source>
        <dbReference type="Proteomes" id="UP000030645"/>
    </source>
</evidence>
<dbReference type="GO" id="GO:0009507">
    <property type="term" value="C:chloroplast"/>
    <property type="evidence" value="ECO:0007669"/>
    <property type="project" value="TreeGrafter"/>
</dbReference>
<evidence type="ECO:0000256" key="1">
    <source>
        <dbReference type="SAM" id="MobiDB-lite"/>
    </source>
</evidence>
<feature type="region of interest" description="Disordered" evidence="1">
    <location>
        <begin position="137"/>
        <end position="171"/>
    </location>
</feature>
<dbReference type="PANTHER" id="PTHR36374">
    <property type="entry name" value="OS01G0969000 PROTEIN"/>
    <property type="match status" value="1"/>
</dbReference>
<keyword evidence="3" id="KW-1185">Reference proteome</keyword>
<proteinExistence type="predicted"/>
<name>W9SF25_9ROSA</name>
<protein>
    <submittedName>
        <fullName evidence="2">Uncharacterized protein</fullName>
    </submittedName>
</protein>
<evidence type="ECO:0000313" key="2">
    <source>
        <dbReference type="EMBL" id="EXC25433.1"/>
    </source>
</evidence>
<accession>W9SF25</accession>
<reference evidence="3" key="1">
    <citation type="submission" date="2013-01" db="EMBL/GenBank/DDBJ databases">
        <title>Draft Genome Sequence of a Mulberry Tree, Morus notabilis C.K. Schneid.</title>
        <authorList>
            <person name="He N."/>
            <person name="Zhao S."/>
        </authorList>
    </citation>
    <scope>NUCLEOTIDE SEQUENCE</scope>
</reference>
<dbReference type="STRING" id="981085.W9SF25"/>